<dbReference type="RefSeq" id="WP_148604151.1">
    <property type="nucleotide sequence ID" value="NZ_BSUV01000001.1"/>
</dbReference>
<organism evidence="1 2">
    <name type="scientific">Leuconostoc litchii</name>
    <dbReference type="NCBI Taxonomy" id="1981069"/>
    <lineage>
        <taxon>Bacteria</taxon>
        <taxon>Bacillati</taxon>
        <taxon>Bacillota</taxon>
        <taxon>Bacilli</taxon>
        <taxon>Lactobacillales</taxon>
        <taxon>Lactobacillaceae</taxon>
        <taxon>Leuconostoc</taxon>
    </lineage>
</organism>
<name>A0A6P2CRA9_9LACO</name>
<keyword evidence="2" id="KW-1185">Reference proteome</keyword>
<dbReference type="EMBL" id="SDGY01000001">
    <property type="protein sequence ID" value="TYC46857.1"/>
    <property type="molecule type" value="Genomic_DNA"/>
</dbReference>
<dbReference type="Proteomes" id="UP000442244">
    <property type="component" value="Unassembled WGS sequence"/>
</dbReference>
<accession>A0A6P2CRA9</accession>
<protein>
    <submittedName>
        <fullName evidence="1">Uncharacterized protein</fullName>
    </submittedName>
</protein>
<dbReference type="OrthoDB" id="2152133at2"/>
<dbReference type="AlphaFoldDB" id="A0A6P2CRA9"/>
<evidence type="ECO:0000313" key="2">
    <source>
        <dbReference type="Proteomes" id="UP000442244"/>
    </source>
</evidence>
<reference evidence="1 2" key="1">
    <citation type="submission" date="2019-01" db="EMBL/GenBank/DDBJ databases">
        <title>Leuconostoc litchii sp. nov., a novel lactic acid bacterium isolated from lychee.</title>
        <authorList>
            <person name="Wang L.-T."/>
        </authorList>
    </citation>
    <scope>NUCLEOTIDE SEQUENCE [LARGE SCALE GENOMIC DNA]</scope>
    <source>
        <strain evidence="1 2">MB7</strain>
    </source>
</reference>
<evidence type="ECO:0000313" key="1">
    <source>
        <dbReference type="EMBL" id="TYC46857.1"/>
    </source>
</evidence>
<gene>
    <name evidence="1" type="ORF">ESZ47_01570</name>
</gene>
<proteinExistence type="predicted"/>
<sequence>MRKAIQVTNQLDVEELNKLFEQGYQVESADDNGIYILKYDEKQPTFLIACDNSMVDISKSQHTVKQPHVRIEFDDIRDVPKVWLDGELIGDGADKKPLVSLKVDWNTDTATDKFKGFDVNYLDLDSNQYQMRGYHEGMVR</sequence>
<comment type="caution">
    <text evidence="1">The sequence shown here is derived from an EMBL/GenBank/DDBJ whole genome shotgun (WGS) entry which is preliminary data.</text>
</comment>